<reference evidence="2" key="1">
    <citation type="journal article" date="2016" name="Insect Biochem. Mol. Biol.">
        <title>Multifaceted biological insights from a draft genome sequence of the tobacco hornworm moth, Manduca sexta.</title>
        <authorList>
            <person name="Kanost M.R."/>
            <person name="Arrese E.L."/>
            <person name="Cao X."/>
            <person name="Chen Y.R."/>
            <person name="Chellapilla S."/>
            <person name="Goldsmith M.R."/>
            <person name="Grosse-Wilde E."/>
            <person name="Heckel D.G."/>
            <person name="Herndon N."/>
            <person name="Jiang H."/>
            <person name="Papanicolaou A."/>
            <person name="Qu J."/>
            <person name="Soulages J.L."/>
            <person name="Vogel H."/>
            <person name="Walters J."/>
            <person name="Waterhouse R.M."/>
            <person name="Ahn S.J."/>
            <person name="Almeida F.C."/>
            <person name="An C."/>
            <person name="Aqrawi P."/>
            <person name="Bretschneider A."/>
            <person name="Bryant W.B."/>
            <person name="Bucks S."/>
            <person name="Chao H."/>
            <person name="Chevignon G."/>
            <person name="Christen J.M."/>
            <person name="Clarke D.F."/>
            <person name="Dittmer N.T."/>
            <person name="Ferguson L.C.F."/>
            <person name="Garavelou S."/>
            <person name="Gordon K.H.J."/>
            <person name="Gunaratna R.T."/>
            <person name="Han Y."/>
            <person name="Hauser F."/>
            <person name="He Y."/>
            <person name="Heidel-Fischer H."/>
            <person name="Hirsh A."/>
            <person name="Hu Y."/>
            <person name="Jiang H."/>
            <person name="Kalra D."/>
            <person name="Klinner C."/>
            <person name="Konig C."/>
            <person name="Kovar C."/>
            <person name="Kroll A.R."/>
            <person name="Kuwar S.S."/>
            <person name="Lee S.L."/>
            <person name="Lehman R."/>
            <person name="Li K."/>
            <person name="Li Z."/>
            <person name="Liang H."/>
            <person name="Lovelace S."/>
            <person name="Lu Z."/>
            <person name="Mansfield J.H."/>
            <person name="McCulloch K.J."/>
            <person name="Mathew T."/>
            <person name="Morton B."/>
            <person name="Muzny D.M."/>
            <person name="Neunemann D."/>
            <person name="Ongeri F."/>
            <person name="Pauchet Y."/>
            <person name="Pu L.L."/>
            <person name="Pyrousis I."/>
            <person name="Rao X.J."/>
            <person name="Redding A."/>
            <person name="Roesel C."/>
            <person name="Sanchez-Gracia A."/>
            <person name="Schaack S."/>
            <person name="Shukla A."/>
            <person name="Tetreau G."/>
            <person name="Wang Y."/>
            <person name="Xiong G.H."/>
            <person name="Traut W."/>
            <person name="Walsh T.K."/>
            <person name="Worley K.C."/>
            <person name="Wu D."/>
            <person name="Wu W."/>
            <person name="Wu Y.Q."/>
            <person name="Zhang X."/>
            <person name="Zou Z."/>
            <person name="Zucker H."/>
            <person name="Briscoe A.D."/>
            <person name="Burmester T."/>
            <person name="Clem R.J."/>
            <person name="Feyereisen R."/>
            <person name="Grimmelikhuijzen C.J.P."/>
            <person name="Hamodrakas S.J."/>
            <person name="Hansson B.S."/>
            <person name="Huguet E."/>
            <person name="Jermiin L.S."/>
            <person name="Lan Q."/>
            <person name="Lehman H.K."/>
            <person name="Lorenzen M."/>
            <person name="Merzendorfer H."/>
            <person name="Michalopoulos I."/>
            <person name="Morton D.B."/>
            <person name="Muthukrishnan S."/>
            <person name="Oakeshott J.G."/>
            <person name="Palmer W."/>
            <person name="Park Y."/>
            <person name="Passarelli A.L."/>
            <person name="Rozas J."/>
            <person name="Schwartz L.M."/>
            <person name="Smith W."/>
            <person name="Southgate A."/>
            <person name="Vilcinskas A."/>
            <person name="Vogt R."/>
            <person name="Wang P."/>
            <person name="Werren J."/>
            <person name="Yu X.Q."/>
            <person name="Zhou J.J."/>
            <person name="Brown S.J."/>
            <person name="Scherer S.E."/>
            <person name="Richards S."/>
            <person name="Blissard G.W."/>
        </authorList>
    </citation>
    <scope>NUCLEOTIDE SEQUENCE</scope>
</reference>
<evidence type="ECO:0000256" key="1">
    <source>
        <dbReference type="SAM" id="SignalP"/>
    </source>
</evidence>
<evidence type="ECO:0000313" key="3">
    <source>
        <dbReference type="Proteomes" id="UP000791440"/>
    </source>
</evidence>
<dbReference type="EMBL" id="JH668343">
    <property type="protein sequence ID" value="KAG6447427.1"/>
    <property type="molecule type" value="Genomic_DNA"/>
</dbReference>
<gene>
    <name evidence="2" type="ORF">O3G_MSEX004923</name>
</gene>
<sequence length="121" mass="13075">MIKFVAVLVLSVVLVQGRPNSGFFNDDLVQAAAAGNWDKVQKLLSSSIPTNGSWEPLPVANVKNLKPIPGGHVYGESQYTFHSETNVNGETSEKSGGHKIVNDDGRISEFDFKPVKPAIKP</sequence>
<organism evidence="2 3">
    <name type="scientific">Manduca sexta</name>
    <name type="common">Tobacco hawkmoth</name>
    <name type="synonym">Tobacco hornworm</name>
    <dbReference type="NCBI Taxonomy" id="7130"/>
    <lineage>
        <taxon>Eukaryota</taxon>
        <taxon>Metazoa</taxon>
        <taxon>Ecdysozoa</taxon>
        <taxon>Arthropoda</taxon>
        <taxon>Hexapoda</taxon>
        <taxon>Insecta</taxon>
        <taxon>Pterygota</taxon>
        <taxon>Neoptera</taxon>
        <taxon>Endopterygota</taxon>
        <taxon>Lepidoptera</taxon>
        <taxon>Glossata</taxon>
        <taxon>Ditrysia</taxon>
        <taxon>Bombycoidea</taxon>
        <taxon>Sphingidae</taxon>
        <taxon>Sphinginae</taxon>
        <taxon>Sphingini</taxon>
        <taxon>Manduca</taxon>
    </lineage>
</organism>
<keyword evidence="1" id="KW-0732">Signal</keyword>
<feature type="chain" id="PRO_5037618421" evidence="1">
    <location>
        <begin position="18"/>
        <end position="121"/>
    </location>
</feature>
<keyword evidence="3" id="KW-1185">Reference proteome</keyword>
<protein>
    <submittedName>
        <fullName evidence="2">Uncharacterized protein</fullName>
    </submittedName>
</protein>
<evidence type="ECO:0000313" key="2">
    <source>
        <dbReference type="EMBL" id="KAG6447427.1"/>
    </source>
</evidence>
<reference evidence="2" key="2">
    <citation type="submission" date="2020-12" db="EMBL/GenBank/DDBJ databases">
        <authorList>
            <person name="Kanost M."/>
        </authorList>
    </citation>
    <scope>NUCLEOTIDE SEQUENCE</scope>
</reference>
<feature type="signal peptide" evidence="1">
    <location>
        <begin position="1"/>
        <end position="17"/>
    </location>
</feature>
<name>A0A922CIJ3_MANSE</name>
<dbReference type="AlphaFoldDB" id="A0A922CIJ3"/>
<accession>A0A922CIJ3</accession>
<dbReference type="Proteomes" id="UP000791440">
    <property type="component" value="Unassembled WGS sequence"/>
</dbReference>
<dbReference type="OrthoDB" id="6869788at2759"/>
<comment type="caution">
    <text evidence="2">The sequence shown here is derived from an EMBL/GenBank/DDBJ whole genome shotgun (WGS) entry which is preliminary data.</text>
</comment>
<proteinExistence type="predicted"/>